<evidence type="ECO:0000256" key="1">
    <source>
        <dbReference type="ARBA" id="ARBA00007572"/>
    </source>
</evidence>
<dbReference type="Gene3D" id="3.30.1490.70">
    <property type="match status" value="1"/>
</dbReference>
<evidence type="ECO:0000259" key="5">
    <source>
        <dbReference type="PROSITE" id="PS50160"/>
    </source>
</evidence>
<protein>
    <recommendedName>
        <fullName evidence="2">DNA ligase (ATP)</fullName>
        <ecNumber evidence="2">6.5.1.1</ecNumber>
    </recommendedName>
</protein>
<dbReference type="Pfam" id="PF04679">
    <property type="entry name" value="DNA_ligase_A_C"/>
    <property type="match status" value="1"/>
</dbReference>
<dbReference type="GO" id="GO:0003910">
    <property type="term" value="F:DNA ligase (ATP) activity"/>
    <property type="evidence" value="ECO:0007669"/>
    <property type="project" value="UniProtKB-EC"/>
</dbReference>
<dbReference type="CDD" id="cd07971">
    <property type="entry name" value="OBF_DNA_ligase_LigD"/>
    <property type="match status" value="1"/>
</dbReference>
<comment type="catalytic activity">
    <reaction evidence="4">
        <text>ATP + (deoxyribonucleotide)n-3'-hydroxyl + 5'-phospho-(deoxyribonucleotide)m = (deoxyribonucleotide)n+m + AMP + diphosphate.</text>
        <dbReference type="EC" id="6.5.1.1"/>
    </reaction>
</comment>
<keyword evidence="3 6" id="KW-0436">Ligase</keyword>
<evidence type="ECO:0000313" key="7">
    <source>
        <dbReference type="Proteomes" id="UP000637002"/>
    </source>
</evidence>
<dbReference type="SUPFAM" id="SSF56091">
    <property type="entry name" value="DNA ligase/mRNA capping enzyme, catalytic domain"/>
    <property type="match status" value="1"/>
</dbReference>
<comment type="similarity">
    <text evidence="1">Belongs to the ATP-dependent DNA ligase family.</text>
</comment>
<evidence type="ECO:0000256" key="2">
    <source>
        <dbReference type="ARBA" id="ARBA00012727"/>
    </source>
</evidence>
<feature type="domain" description="ATP-dependent DNA ligase family profile" evidence="5">
    <location>
        <begin position="83"/>
        <end position="165"/>
    </location>
</feature>
<dbReference type="GO" id="GO:0005524">
    <property type="term" value="F:ATP binding"/>
    <property type="evidence" value="ECO:0007669"/>
    <property type="project" value="InterPro"/>
</dbReference>
<evidence type="ECO:0000256" key="4">
    <source>
        <dbReference type="ARBA" id="ARBA00034003"/>
    </source>
</evidence>
<dbReference type="GO" id="GO:0006281">
    <property type="term" value="P:DNA repair"/>
    <property type="evidence" value="ECO:0007669"/>
    <property type="project" value="InterPro"/>
</dbReference>
<dbReference type="Gene3D" id="2.40.50.140">
    <property type="entry name" value="Nucleic acid-binding proteins"/>
    <property type="match status" value="1"/>
</dbReference>
<organism evidence="6 7">
    <name type="scientific">Chelatococcus reniformis</name>
    <dbReference type="NCBI Taxonomy" id="1494448"/>
    <lineage>
        <taxon>Bacteria</taxon>
        <taxon>Pseudomonadati</taxon>
        <taxon>Pseudomonadota</taxon>
        <taxon>Alphaproteobacteria</taxon>
        <taxon>Hyphomicrobiales</taxon>
        <taxon>Chelatococcaceae</taxon>
        <taxon>Chelatococcus</taxon>
    </lineage>
</organism>
<reference evidence="6" key="1">
    <citation type="journal article" date="2014" name="Int. J. Syst. Evol. Microbiol.">
        <title>Complete genome sequence of Corynebacterium casei LMG S-19264T (=DSM 44701T), isolated from a smear-ripened cheese.</title>
        <authorList>
            <consortium name="US DOE Joint Genome Institute (JGI-PGF)"/>
            <person name="Walter F."/>
            <person name="Albersmeier A."/>
            <person name="Kalinowski J."/>
            <person name="Ruckert C."/>
        </authorList>
    </citation>
    <scope>NUCLEOTIDE SEQUENCE</scope>
    <source>
        <strain evidence="6">CGMCC 1.12919</strain>
    </source>
</reference>
<gene>
    <name evidence="6" type="ORF">GCM10010994_38000</name>
</gene>
<comment type="caution">
    <text evidence="6">The sequence shown here is derived from an EMBL/GenBank/DDBJ whole genome shotgun (WGS) entry which is preliminary data.</text>
</comment>
<dbReference type="InterPro" id="IPR012340">
    <property type="entry name" value="NA-bd_OB-fold"/>
</dbReference>
<dbReference type="PANTHER" id="PTHR45674:SF4">
    <property type="entry name" value="DNA LIGASE 1"/>
    <property type="match status" value="1"/>
</dbReference>
<evidence type="ECO:0000313" key="6">
    <source>
        <dbReference type="EMBL" id="GGC76015.1"/>
    </source>
</evidence>
<dbReference type="PANTHER" id="PTHR45674">
    <property type="entry name" value="DNA LIGASE 1/3 FAMILY MEMBER"/>
    <property type="match status" value="1"/>
</dbReference>
<dbReference type="InterPro" id="IPR012309">
    <property type="entry name" value="DNA_ligase_ATP-dep_C"/>
</dbReference>
<dbReference type="CDD" id="cd07906">
    <property type="entry name" value="Adenylation_DNA_ligase_LigD_LigC"/>
    <property type="match status" value="1"/>
</dbReference>
<dbReference type="Proteomes" id="UP000637002">
    <property type="component" value="Unassembled WGS sequence"/>
</dbReference>
<dbReference type="InterPro" id="IPR050191">
    <property type="entry name" value="ATP-dep_DNA_ligase"/>
</dbReference>
<dbReference type="InterPro" id="IPR012310">
    <property type="entry name" value="DNA_ligase_ATP-dep_cent"/>
</dbReference>
<dbReference type="RefSeq" id="WP_244642086.1">
    <property type="nucleotide sequence ID" value="NZ_BMGG01000007.1"/>
</dbReference>
<proteinExistence type="inferred from homology"/>
<dbReference type="Gene3D" id="3.30.470.30">
    <property type="entry name" value="DNA ligase/mRNA capping enzyme"/>
    <property type="match status" value="1"/>
</dbReference>
<dbReference type="EMBL" id="BMGG01000007">
    <property type="protein sequence ID" value="GGC76015.1"/>
    <property type="molecule type" value="Genomic_DNA"/>
</dbReference>
<dbReference type="GO" id="GO:0006310">
    <property type="term" value="P:DNA recombination"/>
    <property type="evidence" value="ECO:0007669"/>
    <property type="project" value="InterPro"/>
</dbReference>
<dbReference type="NCBIfam" id="TIGR02779">
    <property type="entry name" value="NHEJ_ligase_lig"/>
    <property type="match status" value="1"/>
</dbReference>
<evidence type="ECO:0000256" key="3">
    <source>
        <dbReference type="ARBA" id="ARBA00022598"/>
    </source>
</evidence>
<dbReference type="SUPFAM" id="SSF50249">
    <property type="entry name" value="Nucleic acid-binding proteins"/>
    <property type="match status" value="1"/>
</dbReference>
<keyword evidence="7" id="KW-1185">Reference proteome</keyword>
<accession>A0A916UKW4</accession>
<dbReference type="AlphaFoldDB" id="A0A916UKW4"/>
<dbReference type="InterPro" id="IPR014146">
    <property type="entry name" value="LigD_ligase_dom"/>
</dbReference>
<reference evidence="6" key="2">
    <citation type="submission" date="2020-09" db="EMBL/GenBank/DDBJ databases">
        <authorList>
            <person name="Sun Q."/>
            <person name="Zhou Y."/>
        </authorList>
    </citation>
    <scope>NUCLEOTIDE SEQUENCE</scope>
    <source>
        <strain evidence="6">CGMCC 1.12919</strain>
    </source>
</reference>
<dbReference type="PROSITE" id="PS50160">
    <property type="entry name" value="DNA_LIGASE_A3"/>
    <property type="match status" value="1"/>
</dbReference>
<sequence>MKLDGYRLCCQAVDGAVTIWTRNGHDWTARFPGIVASLAKLPVHSAVIDGEAVVLDECGVPSFGALQVALGRGSWKAATDAILYAFDLLHLDGMDLRPWKLSERRDALFNIVPATLLHIRISEDIEGDPRRIFEAACEHGLEGIISKRQAAPYRSGRTGDWVKTKCISSDTFIVIGYEPASSGVGVGGLRLAERGDDGRLVSVGGVGTGFTRSVAASLGRKLDAIRQPKPAVPGLRSKTVVWVRPELLAEVEYRAKTNDGDLRHASFKGLRDPSDQ</sequence>
<dbReference type="EC" id="6.5.1.1" evidence="2"/>
<dbReference type="Pfam" id="PF01068">
    <property type="entry name" value="DNA_ligase_A_M"/>
    <property type="match status" value="1"/>
</dbReference>
<name>A0A916UKW4_9HYPH</name>